<dbReference type="AlphaFoldDB" id="A0A9P1D1A6"/>
<dbReference type="Proteomes" id="UP001152797">
    <property type="component" value="Unassembled WGS sequence"/>
</dbReference>
<sequence>MLAARPRLASALSISVQQIKSEVLAACLPGAITADVGSSSGSWAPVEQQVKVSSAWPKHPLEAEERLALAEAFATLSGSERGNALCSLFRRLLQDEQLFGVRSDGTARCGLVLGNGEAAASEVVAAVLRGYAVTQALRQPEQVDGFPPELLQFIEAGPISQLPDVQLLRLVGRLPSLWAEVQKLPGDFGGWVVEGREMPHGMAGLDAMALARTNLEALSKLPRSNHHFTQEAHDLSALLSTSTPPSVDVPSLPGLPPPRWARSAYDRGIEEIHDFLDFLWGFSETQSSVSLGGASKHFLLTSMEMPEDVVKAAIITTLSPFREPVWLHVVGLGPDALRRDPQRGFARLVESGKENLEWQLLEHESAESFLAWLRKSKHPLGPPMLFGTLWGYEEELRRTVAHAGGANWPQLFAAEPWEQLRRWARPVFEGSMRRSDLVQRLEGLTYPPSE</sequence>
<keyword evidence="3" id="KW-1185">Reference proteome</keyword>
<dbReference type="OrthoDB" id="474368at2759"/>
<dbReference type="EMBL" id="CAMXCT020002817">
    <property type="protein sequence ID" value="CAL1154033.1"/>
    <property type="molecule type" value="Genomic_DNA"/>
</dbReference>
<reference evidence="1" key="1">
    <citation type="submission" date="2022-10" db="EMBL/GenBank/DDBJ databases">
        <authorList>
            <person name="Chen Y."/>
            <person name="Dougan E. K."/>
            <person name="Chan C."/>
            <person name="Rhodes N."/>
            <person name="Thang M."/>
        </authorList>
    </citation>
    <scope>NUCLEOTIDE SEQUENCE</scope>
</reference>
<proteinExistence type="predicted"/>
<organism evidence="1">
    <name type="scientific">Cladocopium goreaui</name>
    <dbReference type="NCBI Taxonomy" id="2562237"/>
    <lineage>
        <taxon>Eukaryota</taxon>
        <taxon>Sar</taxon>
        <taxon>Alveolata</taxon>
        <taxon>Dinophyceae</taxon>
        <taxon>Suessiales</taxon>
        <taxon>Symbiodiniaceae</taxon>
        <taxon>Cladocopium</taxon>
    </lineage>
</organism>
<dbReference type="EMBL" id="CAMXCT030002817">
    <property type="protein sequence ID" value="CAL4787970.1"/>
    <property type="molecule type" value="Genomic_DNA"/>
</dbReference>
<dbReference type="EMBL" id="CAMXCT010002817">
    <property type="protein sequence ID" value="CAI4000658.1"/>
    <property type="molecule type" value="Genomic_DNA"/>
</dbReference>
<evidence type="ECO:0000313" key="2">
    <source>
        <dbReference type="EMBL" id="CAL4787970.1"/>
    </source>
</evidence>
<evidence type="ECO:0000313" key="3">
    <source>
        <dbReference type="Proteomes" id="UP001152797"/>
    </source>
</evidence>
<gene>
    <name evidence="1" type="ORF">C1SCF055_LOCUS26763</name>
</gene>
<protein>
    <submittedName>
        <fullName evidence="1">Uncharacterized protein</fullName>
    </submittedName>
</protein>
<name>A0A9P1D1A6_9DINO</name>
<evidence type="ECO:0000313" key="1">
    <source>
        <dbReference type="EMBL" id="CAI4000658.1"/>
    </source>
</evidence>
<accession>A0A9P1D1A6</accession>
<comment type="caution">
    <text evidence="1">The sequence shown here is derived from an EMBL/GenBank/DDBJ whole genome shotgun (WGS) entry which is preliminary data.</text>
</comment>
<reference evidence="2 3" key="2">
    <citation type="submission" date="2024-05" db="EMBL/GenBank/DDBJ databases">
        <authorList>
            <person name="Chen Y."/>
            <person name="Shah S."/>
            <person name="Dougan E. K."/>
            <person name="Thang M."/>
            <person name="Chan C."/>
        </authorList>
    </citation>
    <scope>NUCLEOTIDE SEQUENCE [LARGE SCALE GENOMIC DNA]</scope>
</reference>